<proteinExistence type="predicted"/>
<dbReference type="Proteomes" id="UP001359485">
    <property type="component" value="Unassembled WGS sequence"/>
</dbReference>
<name>A0ABR1B952_POLSC</name>
<accession>A0ABR1B952</accession>
<gene>
    <name evidence="2" type="ORF">RUM44_008081</name>
</gene>
<keyword evidence="3" id="KW-1185">Reference proteome</keyword>
<evidence type="ECO:0000313" key="2">
    <source>
        <dbReference type="EMBL" id="KAK6637659.1"/>
    </source>
</evidence>
<reference evidence="2 3" key="1">
    <citation type="submission" date="2023-09" db="EMBL/GenBank/DDBJ databases">
        <title>Genomes of two closely related lineages of the louse Polyplax serrata with different host specificities.</title>
        <authorList>
            <person name="Martinu J."/>
            <person name="Tarabai H."/>
            <person name="Stefka J."/>
            <person name="Hypsa V."/>
        </authorList>
    </citation>
    <scope>NUCLEOTIDE SEQUENCE [LARGE SCALE GENOMIC DNA]</scope>
    <source>
        <strain evidence="2">98ZLc_SE</strain>
    </source>
</reference>
<protein>
    <submittedName>
        <fullName evidence="2">Uncharacterized protein</fullName>
    </submittedName>
</protein>
<organism evidence="2 3">
    <name type="scientific">Polyplax serrata</name>
    <name type="common">Common mouse louse</name>
    <dbReference type="NCBI Taxonomy" id="468196"/>
    <lineage>
        <taxon>Eukaryota</taxon>
        <taxon>Metazoa</taxon>
        <taxon>Ecdysozoa</taxon>
        <taxon>Arthropoda</taxon>
        <taxon>Hexapoda</taxon>
        <taxon>Insecta</taxon>
        <taxon>Pterygota</taxon>
        <taxon>Neoptera</taxon>
        <taxon>Paraneoptera</taxon>
        <taxon>Psocodea</taxon>
        <taxon>Troctomorpha</taxon>
        <taxon>Phthiraptera</taxon>
        <taxon>Anoplura</taxon>
        <taxon>Polyplacidae</taxon>
        <taxon>Polyplax</taxon>
    </lineage>
</organism>
<comment type="caution">
    <text evidence="2">The sequence shown here is derived from an EMBL/GenBank/DDBJ whole genome shotgun (WGS) entry which is preliminary data.</text>
</comment>
<evidence type="ECO:0000256" key="1">
    <source>
        <dbReference type="SAM" id="MobiDB-lite"/>
    </source>
</evidence>
<sequence length="91" mass="10585">MPRRTQSYISKIKRKGMRKCGPHAPVYNGWKPSQVKENPSIIRSFDQIFRGSAPNERGSMVPGEEEEEEERFLGNEKRDLKRVRWHAETGA</sequence>
<feature type="region of interest" description="Disordered" evidence="1">
    <location>
        <begin position="52"/>
        <end position="73"/>
    </location>
</feature>
<dbReference type="EMBL" id="JAWJWF010000002">
    <property type="protein sequence ID" value="KAK6637659.1"/>
    <property type="molecule type" value="Genomic_DNA"/>
</dbReference>
<evidence type="ECO:0000313" key="3">
    <source>
        <dbReference type="Proteomes" id="UP001359485"/>
    </source>
</evidence>